<feature type="region of interest" description="Disordered" evidence="9">
    <location>
        <begin position="288"/>
        <end position="328"/>
    </location>
</feature>
<evidence type="ECO:0000256" key="8">
    <source>
        <dbReference type="SAM" id="Coils"/>
    </source>
</evidence>
<dbReference type="SUPFAM" id="SSF47370">
    <property type="entry name" value="Bromodomain"/>
    <property type="match status" value="1"/>
</dbReference>
<dbReference type="PROSITE" id="PS51525">
    <property type="entry name" value="NET"/>
    <property type="match status" value="1"/>
</dbReference>
<dbReference type="InterPro" id="IPR001487">
    <property type="entry name" value="Bromodomain"/>
</dbReference>
<dbReference type="InterPro" id="IPR027353">
    <property type="entry name" value="NET_dom"/>
</dbReference>
<evidence type="ECO:0000313" key="12">
    <source>
        <dbReference type="EMBL" id="KAJ4827313.1"/>
    </source>
</evidence>
<dbReference type="AlphaFoldDB" id="A0A9Q0F9E0"/>
<dbReference type="GO" id="GO:0005634">
    <property type="term" value="C:nucleus"/>
    <property type="evidence" value="ECO:0007669"/>
    <property type="project" value="UniProtKB-SubCell"/>
</dbReference>
<sequence>MAKNDIFRGGYEGNRLEMIGQLEGSGSSGRIDAEITASEDSSGPMRKCINLNSDKQENFGVPRQVLPLSQMLPPERRDLLRRLRFELEQVRMLQKKVELQRVNGITASSSGDILSCSEGKKKPKLEPLKKSAVMTSGPAKKVNPVGQACLWNRSSSGRFQSAKQLVKQVPTPSTENMIMMKKCDNLLRQVLAHRYAWVFSKPVDIVELNIPDYFNIIKHPMDLGTVKSKIASGAYSSPLEFLADVRLTFRNAMEYNPKGHDVHLMADTLSKYFEGRWKNIEKKLPITHAQDLPEKSDRREHMEPTKTSPTKKRKTNSSQHENMPDPVRHKMSAEGRQNLARELESISGDMPTNIIDFLKEHLSNGRDDGEEEMEIDIDALDDDILFALQKLVDDYLLEKQKNQARGEPCEIELLNEFGLSNSSLHKGNDLPDEDVDIGGSEPPVSSYPPVEIEKDAGRKSSACISSGSSSGNLRSFVFSKLCAMAVFGHSLGDTWSVLRTALRLVAMVHTVYFHVPDLESDSSSEGETDVAKPASPVNGTKVPETLGSGDHLDGKTSGSDWVERNQSLSCLDELDQPSQQKPNSMELDGHDDGDSAPTERQVSPQKLLRAAQVKQRFAATIMKAKEKTLSQGDKKDPEKLRKEREELELYNKKVKAMLEAEAKAAEDIRKRLEEEAAAEAKLKREHEREAARQALLQMEKTVEINENSQLLQDLEMLRNVPGEHLPSSVDETSPGHSLDGLGGFGFGASNALEQLGLFMKDDEEEEECEPLVNNVPDPVNDMEEGEID</sequence>
<gene>
    <name evidence="12" type="ORF">Tsubulata_003260</name>
</gene>
<keyword evidence="5" id="KW-0804">Transcription</keyword>
<dbReference type="Gene3D" id="1.20.1270.220">
    <property type="match status" value="1"/>
</dbReference>
<feature type="compositionally biased region" description="Basic and acidic residues" evidence="9">
    <location>
        <begin position="291"/>
        <end position="304"/>
    </location>
</feature>
<protein>
    <recommendedName>
        <fullName evidence="14">Bromo domain-containing protein</fullName>
    </recommendedName>
</protein>
<keyword evidence="2" id="KW-0805">Transcription regulation</keyword>
<organism evidence="12 13">
    <name type="scientific">Turnera subulata</name>
    <dbReference type="NCBI Taxonomy" id="218843"/>
    <lineage>
        <taxon>Eukaryota</taxon>
        <taxon>Viridiplantae</taxon>
        <taxon>Streptophyta</taxon>
        <taxon>Embryophyta</taxon>
        <taxon>Tracheophyta</taxon>
        <taxon>Spermatophyta</taxon>
        <taxon>Magnoliopsida</taxon>
        <taxon>eudicotyledons</taxon>
        <taxon>Gunneridae</taxon>
        <taxon>Pentapetalae</taxon>
        <taxon>rosids</taxon>
        <taxon>fabids</taxon>
        <taxon>Malpighiales</taxon>
        <taxon>Passifloraceae</taxon>
        <taxon>Turnera</taxon>
    </lineage>
</organism>
<evidence type="ECO:0000256" key="9">
    <source>
        <dbReference type="SAM" id="MobiDB-lite"/>
    </source>
</evidence>
<dbReference type="Pfam" id="PF00439">
    <property type="entry name" value="Bromodomain"/>
    <property type="match status" value="1"/>
</dbReference>
<keyword evidence="6" id="KW-0539">Nucleus</keyword>
<reference evidence="12" key="1">
    <citation type="submission" date="2022-02" db="EMBL/GenBank/DDBJ databases">
        <authorList>
            <person name="Henning P.M."/>
            <person name="McCubbin A.G."/>
            <person name="Shore J.S."/>
        </authorList>
    </citation>
    <scope>NUCLEOTIDE SEQUENCE</scope>
    <source>
        <strain evidence="12">F60SS</strain>
        <tissue evidence="12">Leaves</tissue>
    </source>
</reference>
<dbReference type="InterPro" id="IPR036427">
    <property type="entry name" value="Bromodomain-like_sf"/>
</dbReference>
<dbReference type="OrthoDB" id="21449at2759"/>
<keyword evidence="13" id="KW-1185">Reference proteome</keyword>
<dbReference type="CDD" id="cd05506">
    <property type="entry name" value="Bromo_plant1"/>
    <property type="match status" value="1"/>
</dbReference>
<comment type="subcellular location">
    <subcellularLocation>
        <location evidence="1">Nucleus</location>
    </subcellularLocation>
</comment>
<evidence type="ECO:0000256" key="2">
    <source>
        <dbReference type="ARBA" id="ARBA00023015"/>
    </source>
</evidence>
<dbReference type="PROSITE" id="PS50014">
    <property type="entry name" value="BROMODOMAIN_2"/>
    <property type="match status" value="1"/>
</dbReference>
<evidence type="ECO:0000313" key="13">
    <source>
        <dbReference type="Proteomes" id="UP001141552"/>
    </source>
</evidence>
<feature type="region of interest" description="Disordered" evidence="9">
    <location>
        <begin position="518"/>
        <end position="560"/>
    </location>
</feature>
<evidence type="ECO:0000256" key="4">
    <source>
        <dbReference type="ARBA" id="ARBA00023117"/>
    </source>
</evidence>
<dbReference type="Gene3D" id="1.20.920.10">
    <property type="entry name" value="Bromodomain-like"/>
    <property type="match status" value="1"/>
</dbReference>
<keyword evidence="3 8" id="KW-0175">Coiled coil</keyword>
<evidence type="ECO:0000256" key="3">
    <source>
        <dbReference type="ARBA" id="ARBA00023054"/>
    </source>
</evidence>
<evidence type="ECO:0000256" key="1">
    <source>
        <dbReference type="ARBA" id="ARBA00004123"/>
    </source>
</evidence>
<evidence type="ECO:0000259" key="11">
    <source>
        <dbReference type="PROSITE" id="PS51525"/>
    </source>
</evidence>
<feature type="region of interest" description="Disordered" evidence="9">
    <location>
        <begin position="572"/>
        <end position="606"/>
    </location>
</feature>
<dbReference type="PANTHER" id="PTHR46136">
    <property type="entry name" value="TRANSCRIPTION FACTOR GTE8"/>
    <property type="match status" value="1"/>
</dbReference>
<evidence type="ECO:0000256" key="5">
    <source>
        <dbReference type="ARBA" id="ARBA00023163"/>
    </source>
</evidence>
<accession>A0A9Q0F9E0</accession>
<name>A0A9Q0F9E0_9ROSI</name>
<feature type="domain" description="NET" evidence="11">
    <location>
        <begin position="321"/>
        <end position="403"/>
    </location>
</feature>
<feature type="domain" description="Bromo" evidence="10">
    <location>
        <begin position="191"/>
        <end position="263"/>
    </location>
</feature>
<dbReference type="PANTHER" id="PTHR46136:SF1">
    <property type="entry name" value="TRANSCRIPTION FACTOR GTE11-RELATED"/>
    <property type="match status" value="1"/>
</dbReference>
<keyword evidence="4 7" id="KW-0103">Bromodomain</keyword>
<dbReference type="InterPro" id="IPR037377">
    <property type="entry name" value="GTE_bromo"/>
</dbReference>
<proteinExistence type="predicted"/>
<dbReference type="EMBL" id="JAKUCV010006437">
    <property type="protein sequence ID" value="KAJ4827313.1"/>
    <property type="molecule type" value="Genomic_DNA"/>
</dbReference>
<evidence type="ECO:0000259" key="10">
    <source>
        <dbReference type="PROSITE" id="PS50014"/>
    </source>
</evidence>
<dbReference type="Pfam" id="PF17035">
    <property type="entry name" value="BET"/>
    <property type="match status" value="1"/>
</dbReference>
<dbReference type="Proteomes" id="UP001141552">
    <property type="component" value="Unassembled WGS sequence"/>
</dbReference>
<reference evidence="12" key="2">
    <citation type="journal article" date="2023" name="Plants (Basel)">
        <title>Annotation of the Turnera subulata (Passifloraceae) Draft Genome Reveals the S-Locus Evolved after the Divergence of Turneroideae from Passifloroideae in a Stepwise Manner.</title>
        <authorList>
            <person name="Henning P.M."/>
            <person name="Roalson E.H."/>
            <person name="Mir W."/>
            <person name="McCubbin A.G."/>
            <person name="Shore J.S."/>
        </authorList>
    </citation>
    <scope>NUCLEOTIDE SEQUENCE</scope>
    <source>
        <strain evidence="12">F60SS</strain>
    </source>
</reference>
<evidence type="ECO:0008006" key="14">
    <source>
        <dbReference type="Google" id="ProtNLM"/>
    </source>
</evidence>
<evidence type="ECO:0000256" key="6">
    <source>
        <dbReference type="ARBA" id="ARBA00023242"/>
    </source>
</evidence>
<dbReference type="InterPro" id="IPR038336">
    <property type="entry name" value="NET_sf"/>
</dbReference>
<feature type="compositionally biased region" description="Acidic residues" evidence="9">
    <location>
        <begin position="518"/>
        <end position="528"/>
    </location>
</feature>
<dbReference type="SMART" id="SM00297">
    <property type="entry name" value="BROMO"/>
    <property type="match status" value="1"/>
</dbReference>
<feature type="region of interest" description="Disordered" evidence="9">
    <location>
        <begin position="762"/>
        <end position="788"/>
    </location>
</feature>
<dbReference type="PRINTS" id="PR00503">
    <property type="entry name" value="BROMODOMAIN"/>
</dbReference>
<evidence type="ECO:0000256" key="7">
    <source>
        <dbReference type="PROSITE-ProRule" id="PRU00035"/>
    </source>
</evidence>
<feature type="coiled-coil region" evidence="8">
    <location>
        <begin position="640"/>
        <end position="689"/>
    </location>
</feature>
<dbReference type="InterPro" id="IPR052442">
    <property type="entry name" value="Env_Response_Regulator"/>
</dbReference>
<comment type="caution">
    <text evidence="12">The sequence shown here is derived from an EMBL/GenBank/DDBJ whole genome shotgun (WGS) entry which is preliminary data.</text>
</comment>